<reference evidence="3" key="1">
    <citation type="submission" date="2023-08" db="EMBL/GenBank/DDBJ databases">
        <title>Black Yeasts Isolated from many extreme environments.</title>
        <authorList>
            <person name="Coleine C."/>
            <person name="Stajich J.E."/>
            <person name="Selbmann L."/>
        </authorList>
    </citation>
    <scope>NUCLEOTIDE SEQUENCE</scope>
    <source>
        <strain evidence="3">CCFEE 5810</strain>
    </source>
</reference>
<dbReference type="Pfam" id="PF00646">
    <property type="entry name" value="F-box"/>
    <property type="match status" value="1"/>
</dbReference>
<dbReference type="SUPFAM" id="SSF81383">
    <property type="entry name" value="F-box domain"/>
    <property type="match status" value="1"/>
</dbReference>
<dbReference type="Proteomes" id="UP001310594">
    <property type="component" value="Unassembled WGS sequence"/>
</dbReference>
<name>A0AAN7W5X1_9PEZI</name>
<organism evidence="3 4">
    <name type="scientific">Elasticomyces elasticus</name>
    <dbReference type="NCBI Taxonomy" id="574655"/>
    <lineage>
        <taxon>Eukaryota</taxon>
        <taxon>Fungi</taxon>
        <taxon>Dikarya</taxon>
        <taxon>Ascomycota</taxon>
        <taxon>Pezizomycotina</taxon>
        <taxon>Dothideomycetes</taxon>
        <taxon>Dothideomycetidae</taxon>
        <taxon>Mycosphaerellales</taxon>
        <taxon>Teratosphaeriaceae</taxon>
        <taxon>Elasticomyces</taxon>
    </lineage>
</organism>
<dbReference type="InterPro" id="IPR001810">
    <property type="entry name" value="F-box_dom"/>
</dbReference>
<dbReference type="InterPro" id="IPR036047">
    <property type="entry name" value="F-box-like_dom_sf"/>
</dbReference>
<dbReference type="EMBL" id="JAVRQU010000010">
    <property type="protein sequence ID" value="KAK5698171.1"/>
    <property type="molecule type" value="Genomic_DNA"/>
</dbReference>
<proteinExistence type="predicted"/>
<sequence>MPGTKRSKAEDDEAPCKKRKQHTAQPTARTISTRSMSRTSVSNAVFQTTELLENILYFLPLKGLLIAQMVCSKWRDVITQVEHFRQALFLEPAVPKAAWKWTMLRGNCHTLAGLRRIAELAGPTRKRKKRCTTAARPTTGGFELSCRTSE</sequence>
<evidence type="ECO:0000256" key="1">
    <source>
        <dbReference type="SAM" id="MobiDB-lite"/>
    </source>
</evidence>
<evidence type="ECO:0000313" key="3">
    <source>
        <dbReference type="EMBL" id="KAK5698171.1"/>
    </source>
</evidence>
<comment type="caution">
    <text evidence="3">The sequence shown here is derived from an EMBL/GenBank/DDBJ whole genome shotgun (WGS) entry which is preliminary data.</text>
</comment>
<gene>
    <name evidence="3" type="ORF">LTR97_007132</name>
</gene>
<evidence type="ECO:0000313" key="4">
    <source>
        <dbReference type="Proteomes" id="UP001310594"/>
    </source>
</evidence>
<dbReference type="Gene3D" id="1.20.1280.50">
    <property type="match status" value="1"/>
</dbReference>
<evidence type="ECO:0000259" key="2">
    <source>
        <dbReference type="Pfam" id="PF00646"/>
    </source>
</evidence>
<protein>
    <recommendedName>
        <fullName evidence="2">F-box domain-containing protein</fullName>
    </recommendedName>
</protein>
<accession>A0AAN7W5X1</accession>
<feature type="domain" description="F-box" evidence="2">
    <location>
        <begin position="50"/>
        <end position="82"/>
    </location>
</feature>
<feature type="region of interest" description="Disordered" evidence="1">
    <location>
        <begin position="1"/>
        <end position="35"/>
    </location>
</feature>
<dbReference type="AlphaFoldDB" id="A0AAN7W5X1"/>